<comment type="function">
    <text evidence="11">DNA-dependent RNA polymerase catalyzes the transcription of DNA into RNA using the four ribonucleoside triphosphates as substrates. Common component of RNA polymerases I, II and III which synthesize ribosomal RNA precursors, mRNA precursors and many functional non-coding RNAs, and small RNAs, such as 5S rRNA and tRNAs, respectively. Pol II is the central component of the basal RNA polymerase II transcription machinery. Pols are composed of mobile elements that move relative to each other. In Pol II, RPB5 is part of the lower jaw surrounding the central large cleft and thought to grab the incoming DNA template. Seems to be the major component in this process.</text>
</comment>
<evidence type="ECO:0000256" key="6">
    <source>
        <dbReference type="ARBA" id="ARBA00023125"/>
    </source>
</evidence>
<feature type="compositionally biased region" description="Low complexity" evidence="14">
    <location>
        <begin position="1240"/>
        <end position="1255"/>
    </location>
</feature>
<dbReference type="InterPro" id="IPR016197">
    <property type="entry name" value="Chromo-like_dom_sf"/>
</dbReference>
<evidence type="ECO:0000256" key="9">
    <source>
        <dbReference type="ARBA" id="ARBA00025765"/>
    </source>
</evidence>
<evidence type="ECO:0000256" key="7">
    <source>
        <dbReference type="ARBA" id="ARBA00023163"/>
    </source>
</evidence>
<dbReference type="Pfam" id="PF01191">
    <property type="entry name" value="RNA_pol_Rpb5_C"/>
    <property type="match status" value="1"/>
</dbReference>
<keyword evidence="6" id="KW-0238">DNA-binding</keyword>
<dbReference type="InterPro" id="IPR036431">
    <property type="entry name" value="ARID_dom_sf"/>
</dbReference>
<feature type="compositionally biased region" description="Pro residues" evidence="14">
    <location>
        <begin position="1448"/>
        <end position="1463"/>
    </location>
</feature>
<dbReference type="Pfam" id="PF08169">
    <property type="entry name" value="RBB1NT"/>
    <property type="match status" value="1"/>
</dbReference>
<feature type="compositionally biased region" description="Basic and acidic residues" evidence="14">
    <location>
        <begin position="1297"/>
        <end position="1330"/>
    </location>
</feature>
<feature type="region of interest" description="Disordered" evidence="14">
    <location>
        <begin position="622"/>
        <end position="856"/>
    </location>
</feature>
<feature type="region of interest" description="Disordered" evidence="14">
    <location>
        <begin position="1436"/>
        <end position="1791"/>
    </location>
</feature>
<dbReference type="SUPFAM" id="SSF55287">
    <property type="entry name" value="RPB5-like RNA polymerase subunit"/>
    <property type="match status" value="1"/>
</dbReference>
<feature type="compositionally biased region" description="Basic and acidic residues" evidence="14">
    <location>
        <begin position="694"/>
        <end position="722"/>
    </location>
</feature>
<dbReference type="GO" id="GO:0005654">
    <property type="term" value="C:nucleoplasm"/>
    <property type="evidence" value="ECO:0007669"/>
    <property type="project" value="UniProtKB-ARBA"/>
</dbReference>
<feature type="compositionally biased region" description="Basic residues" evidence="14">
    <location>
        <begin position="371"/>
        <end position="381"/>
    </location>
</feature>
<feature type="compositionally biased region" description="Basic and acidic residues" evidence="14">
    <location>
        <begin position="1476"/>
        <end position="1486"/>
    </location>
</feature>
<evidence type="ECO:0000256" key="4">
    <source>
        <dbReference type="ARBA" id="ARBA00022853"/>
    </source>
</evidence>
<evidence type="ECO:0000256" key="10">
    <source>
        <dbReference type="ARBA" id="ARBA00032836"/>
    </source>
</evidence>
<evidence type="ECO:0000256" key="13">
    <source>
        <dbReference type="SAM" id="Coils"/>
    </source>
</evidence>
<dbReference type="Gene3D" id="1.10.150.60">
    <property type="entry name" value="ARID DNA-binding domain"/>
    <property type="match status" value="1"/>
</dbReference>
<feature type="compositionally biased region" description="Acidic residues" evidence="14">
    <location>
        <begin position="1061"/>
        <end position="1074"/>
    </location>
</feature>
<feature type="domain" description="ARID" evidence="15">
    <location>
        <begin position="522"/>
        <end position="616"/>
    </location>
</feature>
<dbReference type="PROSITE" id="PS01110">
    <property type="entry name" value="RNA_POL_H_23KD"/>
    <property type="match status" value="1"/>
</dbReference>
<feature type="compositionally biased region" description="Low complexity" evidence="14">
    <location>
        <begin position="828"/>
        <end position="837"/>
    </location>
</feature>
<keyword evidence="5" id="KW-0805">Transcription regulation</keyword>
<keyword evidence="8" id="KW-0539">Nucleus</keyword>
<feature type="compositionally biased region" description="Basic and acidic residues" evidence="14">
    <location>
        <begin position="382"/>
        <end position="395"/>
    </location>
</feature>
<feature type="compositionally biased region" description="Polar residues" evidence="14">
    <location>
        <begin position="936"/>
        <end position="954"/>
    </location>
</feature>
<dbReference type="GO" id="GO:0006325">
    <property type="term" value="P:chromatin organization"/>
    <property type="evidence" value="ECO:0007669"/>
    <property type="project" value="UniProtKB-KW"/>
</dbReference>
<dbReference type="InterPro" id="IPR035913">
    <property type="entry name" value="RPB5-like_sf"/>
</dbReference>
<dbReference type="Proteomes" id="UP000494165">
    <property type="component" value="Unassembled WGS sequence"/>
</dbReference>
<dbReference type="OrthoDB" id="248779at2759"/>
<keyword evidence="17" id="KW-1185">Reference proteome</keyword>
<feature type="compositionally biased region" description="Acidic residues" evidence="14">
    <location>
        <begin position="1025"/>
        <end position="1036"/>
    </location>
</feature>
<dbReference type="InterPro" id="IPR001606">
    <property type="entry name" value="ARID_dom"/>
</dbReference>
<keyword evidence="4" id="KW-0156">Chromatin regulator</keyword>
<dbReference type="PANTHER" id="PTHR13964">
    <property type="entry name" value="RBP-RELATED"/>
    <property type="match status" value="1"/>
</dbReference>
<feature type="compositionally biased region" description="Low complexity" evidence="14">
    <location>
        <begin position="727"/>
        <end position="751"/>
    </location>
</feature>
<dbReference type="Pfam" id="PF22732">
    <property type="entry name" value="MSL3_chromo-like"/>
    <property type="match status" value="1"/>
</dbReference>
<feature type="compositionally biased region" description="Low complexity" evidence="14">
    <location>
        <begin position="955"/>
        <end position="965"/>
    </location>
</feature>
<dbReference type="Pfam" id="PF01388">
    <property type="entry name" value="ARID"/>
    <property type="match status" value="1"/>
</dbReference>
<evidence type="ECO:0000313" key="16">
    <source>
        <dbReference type="EMBL" id="CAB3379101.1"/>
    </source>
</evidence>
<dbReference type="HAMAP" id="MF_00025">
    <property type="entry name" value="RNApol_Rpo5_RPB5"/>
    <property type="match status" value="1"/>
</dbReference>
<dbReference type="SMART" id="SM00501">
    <property type="entry name" value="BRIGHT"/>
    <property type="match status" value="1"/>
</dbReference>
<keyword evidence="3" id="KW-0240">DNA-directed RNA polymerase</keyword>
<feature type="compositionally biased region" description="Low complexity" evidence="14">
    <location>
        <begin position="1645"/>
        <end position="1654"/>
    </location>
</feature>
<dbReference type="Gene3D" id="3.90.940.20">
    <property type="entry name" value="RPB5-like RNA polymerase subunit"/>
    <property type="match status" value="1"/>
</dbReference>
<dbReference type="SMART" id="SM01014">
    <property type="entry name" value="ARID"/>
    <property type="match status" value="1"/>
</dbReference>
<sequence>MDDEAETYKLWRIRKTVMQLCHDRGYLVTQDELDQTLEDFKAQFGDKPSERHPQRSDLIVLVAHNDDPTDQMFVFFPDEPKIGIKTIKVLCQRMQDENIHRAIIVVQTGMTPSAKQSLTDMAPKYILEHFLESELLINITEHELVPEHVVMTSEEKAELLAKYKLKENQLMRIQQGDPVARYFGLKRGQVVKIIRPSETAGRYISYRLTLEGTTEPGRPCCEAAEMHASGRRRDLMLQGDEPPFLTEGTEVSAKYKGAFCEAKVRKVVHSVKCRVTLKGGGTTVVQDDQIKGVLLTGANVEVKLPDKKDFVEATIVKIQDCSQYTVVFDDGDITTLRRTALCLKSGRHFAEGDTLDKLPLTHPEHFSNPVVHHRRGRRSRQAHLDEESSNKGKKREEREVDIRKVVCVEVGDKKKVKDNWFPGLVVEPTAQDTVKINVKDEYLVRSFKDGRYYTVPKKEASVYTKAIGEKVENHSLKAAIEKAELFMAKDELPPHWDRDLLFGIEGSDDTDSEGSDSECEKQEDKDQFVAKLFTFMEDFGSPINNAPTIYDEDVDLHKLFKVVERLGGYNKVTGQNQWKVVTQKLNFINVTTNTTSANLVKNLYKKYLHGFEDFNRKLGCTMQSSPISKSRRRTGGRSIIRERDRSTPIPKPLAVEKEKPVARSPTPKAAAEKKTTEKKAKKSASAAASTDGESSSKKARSERLQNRKDDAGIKKRLWKDDSQSDTEGAGPSSAAPAAPAAAPVVVKAEPPALTPEPKVVAKRKVETEESSDDDEQKDKRDKRIKTRTTEEESKKKSGTPDRKSSDGPPVREEKKVPAKPKSKDGDDSSSSTSTPSTANVAKKRGRKRKESEKVEELACLSSDIQVQVGDKLKVYYGPQEESKVTYEAKVIEVDSAQDLYMVHYTGWNTRYDEWVPRARIASNLSWTPARAKRTGRPSTNASPLNKSLQKQTSVGSSSAGPGRPSRAGKESSTRSTTPSSVTSSSSRTKSPSAGQSSRAQRAVKRSERQKRPRRTSGGDDKYSDSESDESDEEEDSAPPPTPRGARLRRDSTPRVKKIKEEPEEEEEDEDDEAKESDAEERKEKDKGSEEDDEQGKGRNFNLSQLRSEMRGFDKAVKSSEASSSTDAPCEPQPLESTPLKSEPGELFSLDDDDIYEFKEPEPFKPETRLKLSDEKLKKSPAAPTTPKARKKKESTSSIDLPEPEKQQRGRRAAPKPSEDSLDWSAGSADSFKSLSPSYEAPAAVSGAAAAPSGSGRKQIYASTDLFGDPHSGQEDDDLPAADAACPSPLPFELDSSQDSKKDEAALKEERPEVECEEDKGRKDSVHETIERVVQQSGDEPKKPSADPAVPAAASSASAASSSVAAATSAAPEPVLPAKLTLLKAVPIAEVKNLTKDAHIVTAGKIKVEDLKKTALMAGKGGQISFLVQTVAKRPEPCVPNAEEKKPVDPPPPQQPPPPPPPPQVVNTKPLQSWKSSSRELCKSLRKEPRKKALKKTVSKEFIDDDDSSSDSDSSEELKLVIDRLEESGQDTSDSDASKKHQQREEEESSLNSLLCEETIPGSPVPGEEPKKASQEAATAAAAAPATPKVRELPFASVVAGGSDEGPSTSASKPSAANQSPGGADEKHREEGDAATVMQNTPPTTPDTSASASPSRDQNERSPKQDSGKSEQELSELELDSPTDGNKGESEDSLLNVDVGCESPSGNKGKSGGAAAKKAAAAAKDGLDGKKPKRRSRKEAEPPAPKRARYSGGRAAARNLGESLHEVRRRLKRSEEAQMSADAASDSDDNAADNTNLMSISIANTDNLLANQPSRPSRYNFYAELDPTMEGSQRITLLQTRMQELRKTYMNVKAELAFIDRRRKKLRRKEREGKSAAGKAEVWCAT</sequence>
<keyword evidence="13" id="KW-0175">Coiled coil</keyword>
<keyword evidence="7" id="KW-0804">Transcription</keyword>
<protein>
    <recommendedName>
        <fullName evidence="2">DNA-directed RNA polymerases I, II, and III subunit RPABC1</fullName>
    </recommendedName>
    <alternativeName>
        <fullName evidence="10">RPB5 homolog</fullName>
    </alternativeName>
</protein>
<feature type="compositionally biased region" description="Basic residues" evidence="14">
    <location>
        <begin position="1487"/>
        <end position="1496"/>
    </location>
</feature>
<dbReference type="Gene3D" id="3.40.1340.10">
    <property type="entry name" value="RNA polymerase, Rpb5, N-terminal domain"/>
    <property type="match status" value="1"/>
</dbReference>
<dbReference type="Pfam" id="PF03871">
    <property type="entry name" value="RNA_pol_Rpb5_N"/>
    <property type="match status" value="1"/>
</dbReference>
<evidence type="ECO:0000256" key="1">
    <source>
        <dbReference type="ARBA" id="ARBA00004123"/>
    </source>
</evidence>
<dbReference type="GO" id="GO:0005694">
    <property type="term" value="C:chromosome"/>
    <property type="evidence" value="ECO:0007669"/>
    <property type="project" value="UniProtKB-ARBA"/>
</dbReference>
<evidence type="ECO:0000256" key="12">
    <source>
        <dbReference type="ARBA" id="ARBA00064429"/>
    </source>
</evidence>
<name>A0A8S1DEZ6_9INSE</name>
<reference evidence="16 17" key="1">
    <citation type="submission" date="2020-04" db="EMBL/GenBank/DDBJ databases">
        <authorList>
            <person name="Alioto T."/>
            <person name="Alioto T."/>
            <person name="Gomez Garrido J."/>
        </authorList>
    </citation>
    <scope>NUCLEOTIDE SEQUENCE [LARGE SCALE GENOMIC DNA]</scope>
</reference>
<gene>
    <name evidence="16" type="ORF">CLODIP_2_CD09472</name>
</gene>
<feature type="coiled-coil region" evidence="13">
    <location>
        <begin position="1834"/>
        <end position="1868"/>
    </location>
</feature>
<feature type="compositionally biased region" description="Low complexity" evidence="14">
    <location>
        <begin position="1576"/>
        <end position="1587"/>
    </location>
</feature>
<dbReference type="SUPFAM" id="SSF63748">
    <property type="entry name" value="Tudor/PWWP/MBT"/>
    <property type="match status" value="1"/>
</dbReference>
<dbReference type="FunFam" id="3.90.940.20:FF:000001">
    <property type="entry name" value="DNA-directed RNA polymerases I, II, and III subunit RPABC1"/>
    <property type="match status" value="1"/>
</dbReference>
<feature type="compositionally biased region" description="Basic and acidic residues" evidence="14">
    <location>
        <begin position="776"/>
        <end position="826"/>
    </location>
</feature>
<comment type="subcellular location">
    <subcellularLocation>
        <location evidence="1">Nucleus</location>
    </subcellularLocation>
</comment>
<evidence type="ECO:0000256" key="11">
    <source>
        <dbReference type="ARBA" id="ARBA00060082"/>
    </source>
</evidence>
<feature type="compositionally biased region" description="Basic and acidic residues" evidence="14">
    <location>
        <begin position="1656"/>
        <end position="1671"/>
    </location>
</feature>
<proteinExistence type="inferred from homology"/>
<dbReference type="InterPro" id="IPR005571">
    <property type="entry name" value="RNA_pol_Rpb5_N"/>
</dbReference>
<dbReference type="PANTHER" id="PTHR13964:SF27">
    <property type="entry name" value="HAT-TRICK, ISOFORM D"/>
    <property type="match status" value="1"/>
</dbReference>
<feature type="region of interest" description="Disordered" evidence="14">
    <location>
        <begin position="360"/>
        <end position="395"/>
    </location>
</feature>
<dbReference type="InterPro" id="IPR053820">
    <property type="entry name" value="MSL3_chromo-like"/>
</dbReference>
<evidence type="ECO:0000256" key="3">
    <source>
        <dbReference type="ARBA" id="ARBA00022478"/>
    </source>
</evidence>
<dbReference type="CDD" id="cd20104">
    <property type="entry name" value="MBT_PHF20L1-like"/>
    <property type="match status" value="1"/>
</dbReference>
<comment type="similarity">
    <text evidence="9">Belongs to the archaeal Rpo5/eukaryotic RPB5 RNA polymerase subunit family.</text>
</comment>
<dbReference type="InterPro" id="IPR000783">
    <property type="entry name" value="RNA_pol_subH/Rpb5_C"/>
</dbReference>
<feature type="compositionally biased region" description="Basic residues" evidence="14">
    <location>
        <begin position="1001"/>
        <end position="1014"/>
    </location>
</feature>
<feature type="compositionally biased region" description="Low complexity" evidence="14">
    <location>
        <begin position="1712"/>
        <end position="1723"/>
    </location>
</feature>
<dbReference type="SUPFAM" id="SSF53036">
    <property type="entry name" value="Eukaryotic RPB5 N-terminal domain"/>
    <property type="match status" value="1"/>
</dbReference>
<dbReference type="Gene3D" id="2.30.30.140">
    <property type="match status" value="3"/>
</dbReference>
<evidence type="ECO:0000256" key="8">
    <source>
        <dbReference type="ARBA" id="ARBA00023242"/>
    </source>
</evidence>
<dbReference type="FunFam" id="3.40.1340.10:FF:000001">
    <property type="entry name" value="DNA-directed RNA polymerases I, II, and III subunit RPABC1"/>
    <property type="match status" value="1"/>
</dbReference>
<dbReference type="CDD" id="cd20390">
    <property type="entry name" value="Tudor_ARID4_rpt2"/>
    <property type="match status" value="1"/>
</dbReference>
<dbReference type="InterPro" id="IPR036710">
    <property type="entry name" value="RNA_pol_Rpb5_N_sf"/>
</dbReference>
<feature type="region of interest" description="Disordered" evidence="14">
    <location>
        <begin position="928"/>
        <end position="1373"/>
    </location>
</feature>
<feature type="compositionally biased region" description="Acidic residues" evidence="14">
    <location>
        <begin position="1502"/>
        <end position="1514"/>
    </location>
</feature>
<feature type="compositionally biased region" description="Basic and acidic residues" evidence="14">
    <location>
        <begin position="1107"/>
        <end position="1117"/>
    </location>
</feature>
<feature type="compositionally biased region" description="Basic and acidic residues" evidence="14">
    <location>
        <begin position="1155"/>
        <end position="1177"/>
    </location>
</feature>
<dbReference type="EMBL" id="CADEPI010000178">
    <property type="protein sequence ID" value="CAB3379101.1"/>
    <property type="molecule type" value="Genomic_DNA"/>
</dbReference>
<dbReference type="InterPro" id="IPR012603">
    <property type="entry name" value="ARID4A/B_PWWP"/>
</dbReference>
<feature type="compositionally biased region" description="Low complexity" evidence="14">
    <location>
        <begin position="973"/>
        <end position="992"/>
    </location>
</feature>
<evidence type="ECO:0000256" key="5">
    <source>
        <dbReference type="ARBA" id="ARBA00023015"/>
    </source>
</evidence>
<feature type="compositionally biased region" description="Basic and acidic residues" evidence="14">
    <location>
        <begin position="1075"/>
        <end position="1087"/>
    </location>
</feature>
<dbReference type="SUPFAM" id="SSF54160">
    <property type="entry name" value="Chromo domain-like"/>
    <property type="match status" value="1"/>
</dbReference>
<dbReference type="PROSITE" id="PS51011">
    <property type="entry name" value="ARID"/>
    <property type="match status" value="1"/>
</dbReference>
<dbReference type="CDD" id="cd16100">
    <property type="entry name" value="ARID"/>
    <property type="match status" value="1"/>
</dbReference>
<dbReference type="GO" id="GO:0000428">
    <property type="term" value="C:DNA-directed RNA polymerase complex"/>
    <property type="evidence" value="ECO:0007669"/>
    <property type="project" value="UniProtKB-KW"/>
</dbReference>
<dbReference type="InterPro" id="IPR020608">
    <property type="entry name" value="RNA_pol_subH/Rpb5_CS"/>
</dbReference>
<dbReference type="InterPro" id="IPR051232">
    <property type="entry name" value="ARID/SWI1_ChromRemod"/>
</dbReference>
<comment type="subunit">
    <text evidence="12">Component of the RNA polymerase I (Pol I), RNA polymerase II (Pol II) and RNA polymerase III (Pol III) complexes consisting of at least 13, 12 and 17 subunits, respectively. In RNA Pol II, this subunit is present in 2-fold molar excess over the other subunits.</text>
</comment>
<feature type="compositionally biased region" description="Polar residues" evidence="14">
    <location>
        <begin position="1605"/>
        <end position="1620"/>
    </location>
</feature>
<dbReference type="GO" id="GO:0000976">
    <property type="term" value="F:transcription cis-regulatory region binding"/>
    <property type="evidence" value="ECO:0007669"/>
    <property type="project" value="TreeGrafter"/>
</dbReference>
<evidence type="ECO:0000313" key="17">
    <source>
        <dbReference type="Proteomes" id="UP000494165"/>
    </source>
</evidence>
<accession>A0A8S1DEZ6</accession>
<organism evidence="16 17">
    <name type="scientific">Cloeon dipterum</name>
    <dbReference type="NCBI Taxonomy" id="197152"/>
    <lineage>
        <taxon>Eukaryota</taxon>
        <taxon>Metazoa</taxon>
        <taxon>Ecdysozoa</taxon>
        <taxon>Arthropoda</taxon>
        <taxon>Hexapoda</taxon>
        <taxon>Insecta</taxon>
        <taxon>Pterygota</taxon>
        <taxon>Palaeoptera</taxon>
        <taxon>Ephemeroptera</taxon>
        <taxon>Pisciforma</taxon>
        <taxon>Baetidae</taxon>
        <taxon>Cloeon</taxon>
    </lineage>
</organism>
<feature type="compositionally biased region" description="Basic and acidic residues" evidence="14">
    <location>
        <begin position="1515"/>
        <end position="1526"/>
    </location>
</feature>
<dbReference type="GO" id="GO:0003899">
    <property type="term" value="F:DNA-directed RNA polymerase activity"/>
    <property type="evidence" value="ECO:0007669"/>
    <property type="project" value="InterPro"/>
</dbReference>
<dbReference type="GO" id="GO:0006351">
    <property type="term" value="P:DNA-templated transcription"/>
    <property type="evidence" value="ECO:0007669"/>
    <property type="project" value="InterPro"/>
</dbReference>
<evidence type="ECO:0000259" key="15">
    <source>
        <dbReference type="PROSITE" id="PS51011"/>
    </source>
</evidence>
<dbReference type="GO" id="GO:0006357">
    <property type="term" value="P:regulation of transcription by RNA polymerase II"/>
    <property type="evidence" value="ECO:0007669"/>
    <property type="project" value="TreeGrafter"/>
</dbReference>
<feature type="compositionally biased region" description="Polar residues" evidence="14">
    <location>
        <begin position="1464"/>
        <end position="1475"/>
    </location>
</feature>
<dbReference type="InterPro" id="IPR014381">
    <property type="entry name" value="Arch_Rpo5/euc_Rpb5"/>
</dbReference>
<evidence type="ECO:0000256" key="2">
    <source>
        <dbReference type="ARBA" id="ARBA00020809"/>
    </source>
</evidence>
<comment type="caution">
    <text evidence="16">The sequence shown here is derived from an EMBL/GenBank/DDBJ whole genome shotgun (WGS) entry which is preliminary data.</text>
</comment>
<evidence type="ECO:0000256" key="14">
    <source>
        <dbReference type="SAM" id="MobiDB-lite"/>
    </source>
</evidence>
<dbReference type="SUPFAM" id="SSF46774">
    <property type="entry name" value="ARID-like"/>
    <property type="match status" value="1"/>
</dbReference>
<feature type="compositionally biased region" description="Low complexity" evidence="14">
    <location>
        <begin position="1345"/>
        <end position="1371"/>
    </location>
</feature>
<dbReference type="CDD" id="cd20389">
    <property type="entry name" value="Tudor_ARID4_rpt1"/>
    <property type="match status" value="1"/>
</dbReference>